<evidence type="ECO:0000256" key="1">
    <source>
        <dbReference type="ARBA" id="ARBA00012374"/>
    </source>
</evidence>
<dbReference type="SMART" id="SM00014">
    <property type="entry name" value="acidPPc"/>
    <property type="match status" value="1"/>
</dbReference>
<reference evidence="7" key="1">
    <citation type="submission" date="2016-09" db="EMBL/GenBank/DDBJ databases">
        <authorList>
            <person name="Varghese N."/>
            <person name="Submissions S."/>
        </authorList>
    </citation>
    <scope>NUCLEOTIDE SEQUENCE [LARGE SCALE GENOMIC DNA]</scope>
    <source>
        <strain evidence="7">ANC 4422</strain>
    </source>
</reference>
<protein>
    <recommendedName>
        <fullName evidence="1">undecaprenyl-diphosphate phosphatase</fullName>
        <ecNumber evidence="1">3.6.1.27</ecNumber>
    </recommendedName>
    <alternativeName>
        <fullName evidence="2">Undecaprenyl pyrophosphate phosphatase</fullName>
    </alternativeName>
</protein>
<evidence type="ECO:0000256" key="3">
    <source>
        <dbReference type="ARBA" id="ARBA00047594"/>
    </source>
</evidence>
<dbReference type="OrthoDB" id="9780918at2"/>
<feature type="transmembrane region" description="Helical" evidence="4">
    <location>
        <begin position="121"/>
        <end position="139"/>
    </location>
</feature>
<dbReference type="Pfam" id="PF01569">
    <property type="entry name" value="PAP2"/>
    <property type="match status" value="1"/>
</dbReference>
<feature type="transmembrane region" description="Helical" evidence="4">
    <location>
        <begin position="82"/>
        <end position="101"/>
    </location>
</feature>
<evidence type="ECO:0000259" key="5">
    <source>
        <dbReference type="SMART" id="SM00014"/>
    </source>
</evidence>
<dbReference type="Gene3D" id="1.20.144.10">
    <property type="entry name" value="Phosphatidic acid phosphatase type 2/haloperoxidase"/>
    <property type="match status" value="2"/>
</dbReference>
<evidence type="ECO:0000313" key="6">
    <source>
        <dbReference type="EMBL" id="SDB90076.1"/>
    </source>
</evidence>
<organism evidence="6 7">
    <name type="scientific">Acinetobacter boissieri</name>
    <dbReference type="NCBI Taxonomy" id="1219383"/>
    <lineage>
        <taxon>Bacteria</taxon>
        <taxon>Pseudomonadati</taxon>
        <taxon>Pseudomonadota</taxon>
        <taxon>Gammaproteobacteria</taxon>
        <taxon>Moraxellales</taxon>
        <taxon>Moraxellaceae</taxon>
        <taxon>Acinetobacter</taxon>
    </lineage>
</organism>
<dbReference type="PANTHER" id="PTHR14969:SF13">
    <property type="entry name" value="AT30094P"/>
    <property type="match status" value="1"/>
</dbReference>
<comment type="catalytic activity">
    <reaction evidence="3">
        <text>di-trans,octa-cis-undecaprenyl diphosphate + H2O = di-trans,octa-cis-undecaprenyl phosphate + phosphate + H(+)</text>
        <dbReference type="Rhea" id="RHEA:28094"/>
        <dbReference type="ChEBI" id="CHEBI:15377"/>
        <dbReference type="ChEBI" id="CHEBI:15378"/>
        <dbReference type="ChEBI" id="CHEBI:43474"/>
        <dbReference type="ChEBI" id="CHEBI:58405"/>
        <dbReference type="ChEBI" id="CHEBI:60392"/>
        <dbReference type="EC" id="3.6.1.27"/>
    </reaction>
</comment>
<keyword evidence="7" id="KW-1185">Reference proteome</keyword>
<dbReference type="PANTHER" id="PTHR14969">
    <property type="entry name" value="SPHINGOSINE-1-PHOSPHATE PHOSPHOHYDROLASE"/>
    <property type="match status" value="1"/>
</dbReference>
<accession>A0A1G6H9G6</accession>
<proteinExistence type="predicted"/>
<feature type="transmembrane region" description="Helical" evidence="4">
    <location>
        <begin position="51"/>
        <end position="70"/>
    </location>
</feature>
<dbReference type="InterPro" id="IPR036938">
    <property type="entry name" value="PAP2/HPO_sf"/>
</dbReference>
<name>A0A1G6H9G6_9GAMM</name>
<feature type="transmembrane region" description="Helical" evidence="4">
    <location>
        <begin position="151"/>
        <end position="171"/>
    </location>
</feature>
<dbReference type="InterPro" id="IPR000326">
    <property type="entry name" value="PAP2/HPO"/>
</dbReference>
<keyword evidence="4" id="KW-1133">Transmembrane helix</keyword>
<dbReference type="EC" id="3.6.1.27" evidence="1"/>
<evidence type="ECO:0000313" key="7">
    <source>
        <dbReference type="Proteomes" id="UP000242501"/>
    </source>
</evidence>
<dbReference type="CDD" id="cd03392">
    <property type="entry name" value="PAP2_like_2"/>
    <property type="match status" value="1"/>
</dbReference>
<feature type="domain" description="Phosphatidic acid phosphatase type 2/haloperoxidase" evidence="5">
    <location>
        <begin position="77"/>
        <end position="192"/>
    </location>
</feature>
<dbReference type="SUPFAM" id="SSF48317">
    <property type="entry name" value="Acid phosphatase/Vanadium-dependent haloperoxidase"/>
    <property type="match status" value="1"/>
</dbReference>
<keyword evidence="4" id="KW-0472">Membrane</keyword>
<evidence type="ECO:0000256" key="2">
    <source>
        <dbReference type="ARBA" id="ARBA00032707"/>
    </source>
</evidence>
<dbReference type="Proteomes" id="UP000242501">
    <property type="component" value="Unassembled WGS sequence"/>
</dbReference>
<dbReference type="STRING" id="1219383.SAMN05421733_10499"/>
<feature type="transmembrane region" description="Helical" evidence="4">
    <location>
        <begin position="177"/>
        <end position="195"/>
    </location>
</feature>
<evidence type="ECO:0000256" key="4">
    <source>
        <dbReference type="SAM" id="Phobius"/>
    </source>
</evidence>
<dbReference type="AlphaFoldDB" id="A0A1G6H9G6"/>
<gene>
    <name evidence="6" type="ORF">SAMN05421733_10499</name>
</gene>
<keyword evidence="4" id="KW-0812">Transmembrane</keyword>
<dbReference type="GO" id="GO:0050380">
    <property type="term" value="F:undecaprenyl-diphosphatase activity"/>
    <property type="evidence" value="ECO:0007669"/>
    <property type="project" value="UniProtKB-EC"/>
</dbReference>
<sequence length="215" mass="24554">MVYYVLLLGCLSLFCGIYMLHNLALHALDDQMLIWVTQYRTTFLDSLTILMSKLGGMPAFIVVLCIYGVVFVKRKKYVKTAFLLLSSIGAIGIGWSLKYAVNRDRPQLIEHLVQSYGASFPSAHSLYAAVLATFTLLFVCQDLHHKYRNICIYIISYWPIAMGTSRVYLGVHYPSDVLAGWGVGFIWVALLYLLYQHKYTPHFHEKSKLKIEVKS</sequence>
<dbReference type="EMBL" id="FMYL01000004">
    <property type="protein sequence ID" value="SDB90076.1"/>
    <property type="molecule type" value="Genomic_DNA"/>
</dbReference>